<keyword evidence="9" id="KW-1185">Reference proteome</keyword>
<evidence type="ECO:0000256" key="5">
    <source>
        <dbReference type="RuleBase" id="RU003888"/>
    </source>
</evidence>
<comment type="similarity">
    <text evidence="1 4 5">Belongs to the universal ribosomal protein uL15 family.</text>
</comment>
<organism evidence="8 9">
    <name type="scientific">Archangium lansingense</name>
    <dbReference type="NCBI Taxonomy" id="2995310"/>
    <lineage>
        <taxon>Bacteria</taxon>
        <taxon>Pseudomonadati</taxon>
        <taxon>Myxococcota</taxon>
        <taxon>Myxococcia</taxon>
        <taxon>Myxococcales</taxon>
        <taxon>Cystobacterineae</taxon>
        <taxon>Archangiaceae</taxon>
        <taxon>Archangium</taxon>
    </lineage>
</organism>
<evidence type="ECO:0000256" key="4">
    <source>
        <dbReference type="HAMAP-Rule" id="MF_01341"/>
    </source>
</evidence>
<dbReference type="SUPFAM" id="SSF52080">
    <property type="entry name" value="Ribosomal proteins L15p and L18e"/>
    <property type="match status" value="1"/>
</dbReference>
<dbReference type="InterPro" id="IPR036227">
    <property type="entry name" value="Ribosomal_uL15/eL18_sf"/>
</dbReference>
<evidence type="ECO:0000256" key="6">
    <source>
        <dbReference type="SAM" id="MobiDB-lite"/>
    </source>
</evidence>
<dbReference type="InterPro" id="IPR001196">
    <property type="entry name" value="Ribosomal_uL15_CS"/>
</dbReference>
<dbReference type="RefSeq" id="WP_267537789.1">
    <property type="nucleotide sequence ID" value="NZ_JAPNKA010000001.1"/>
</dbReference>
<dbReference type="InterPro" id="IPR021131">
    <property type="entry name" value="Ribosomal_uL15/eL18"/>
</dbReference>
<accession>A0ABT4ABH9</accession>
<dbReference type="Gene3D" id="3.100.10.10">
    <property type="match status" value="1"/>
</dbReference>
<name>A0ABT4ABH9_9BACT</name>
<dbReference type="Pfam" id="PF00828">
    <property type="entry name" value="Ribosomal_L27A"/>
    <property type="match status" value="1"/>
</dbReference>
<dbReference type="HAMAP" id="MF_01341">
    <property type="entry name" value="Ribosomal_uL15"/>
    <property type="match status" value="1"/>
</dbReference>
<comment type="caution">
    <text evidence="8">The sequence shown here is derived from an EMBL/GenBank/DDBJ whole genome shotgun (WGS) entry which is preliminary data.</text>
</comment>
<evidence type="ECO:0000256" key="2">
    <source>
        <dbReference type="ARBA" id="ARBA00022980"/>
    </source>
</evidence>
<evidence type="ECO:0000313" key="8">
    <source>
        <dbReference type="EMBL" id="MCY1079038.1"/>
    </source>
</evidence>
<comment type="subunit">
    <text evidence="4">Part of the 50S ribosomal subunit.</text>
</comment>
<sequence>MTTLNNLKRPANSWHRKKRVGRGQGSGLGKTAGRGGKGQKARSGNMRFEGFEGGQSPLQRRLPKFGFNSPNRTIYAVVNLADLEAFDAGATVDEASLKARGLVKGRYDGVKVLGNGKLTKKLTVRAHKLSATAREAVEKAGGSVEQLPLVAHKPESASKAHSGKGVKQAKS</sequence>
<evidence type="ECO:0000256" key="1">
    <source>
        <dbReference type="ARBA" id="ARBA00007320"/>
    </source>
</evidence>
<dbReference type="PANTHER" id="PTHR12934:SF11">
    <property type="entry name" value="LARGE RIBOSOMAL SUBUNIT PROTEIN UL15M"/>
    <property type="match status" value="1"/>
</dbReference>
<proteinExistence type="inferred from homology"/>
<evidence type="ECO:0000259" key="7">
    <source>
        <dbReference type="Pfam" id="PF00828"/>
    </source>
</evidence>
<keyword evidence="2 4" id="KW-0689">Ribosomal protein</keyword>
<keyword evidence="4" id="KW-0699">rRNA-binding</keyword>
<gene>
    <name evidence="4 8" type="primary">rplO</name>
    <name evidence="8" type="ORF">OV287_31710</name>
</gene>
<feature type="domain" description="Large ribosomal subunit protein uL15/eL18" evidence="7">
    <location>
        <begin position="77"/>
        <end position="145"/>
    </location>
</feature>
<feature type="region of interest" description="Disordered" evidence="6">
    <location>
        <begin position="1"/>
        <end position="65"/>
    </location>
</feature>
<feature type="compositionally biased region" description="Basic residues" evidence="6">
    <location>
        <begin position="161"/>
        <end position="171"/>
    </location>
</feature>
<dbReference type="EMBL" id="JAPNKA010000001">
    <property type="protein sequence ID" value="MCY1079038.1"/>
    <property type="molecule type" value="Genomic_DNA"/>
</dbReference>
<evidence type="ECO:0000313" key="9">
    <source>
        <dbReference type="Proteomes" id="UP001207654"/>
    </source>
</evidence>
<dbReference type="InterPro" id="IPR030878">
    <property type="entry name" value="Ribosomal_uL15"/>
</dbReference>
<dbReference type="InterPro" id="IPR005749">
    <property type="entry name" value="Ribosomal_uL15_bac-type"/>
</dbReference>
<keyword evidence="3 4" id="KW-0687">Ribonucleoprotein</keyword>
<feature type="compositionally biased region" description="Gly residues" evidence="6">
    <location>
        <begin position="22"/>
        <end position="38"/>
    </location>
</feature>
<feature type="region of interest" description="Disordered" evidence="6">
    <location>
        <begin position="140"/>
        <end position="171"/>
    </location>
</feature>
<protein>
    <recommendedName>
        <fullName evidence="4">Large ribosomal subunit protein uL15</fullName>
    </recommendedName>
</protein>
<dbReference type="Proteomes" id="UP001207654">
    <property type="component" value="Unassembled WGS sequence"/>
</dbReference>
<dbReference type="PANTHER" id="PTHR12934">
    <property type="entry name" value="50S RIBOSOMAL PROTEIN L15"/>
    <property type="match status" value="1"/>
</dbReference>
<dbReference type="GO" id="GO:0005840">
    <property type="term" value="C:ribosome"/>
    <property type="evidence" value="ECO:0007669"/>
    <property type="project" value="UniProtKB-KW"/>
</dbReference>
<keyword evidence="4" id="KW-0694">RNA-binding</keyword>
<comment type="function">
    <text evidence="4">Binds to the 23S rRNA.</text>
</comment>
<reference evidence="8 9" key="1">
    <citation type="submission" date="2022-11" db="EMBL/GenBank/DDBJ databases">
        <title>Minimal conservation of predation-associated metabolite biosynthetic gene clusters underscores biosynthetic potential of Myxococcota including descriptions for ten novel species: Archangium lansinium sp. nov., Myxococcus landrumus sp. nov., Nannocystis bai.</title>
        <authorList>
            <person name="Ahearne A."/>
            <person name="Stevens C."/>
            <person name="Phillips K."/>
        </authorList>
    </citation>
    <scope>NUCLEOTIDE SEQUENCE [LARGE SCALE GENOMIC DNA]</scope>
    <source>
        <strain evidence="8 9">MIWBW</strain>
    </source>
</reference>
<dbReference type="NCBIfam" id="TIGR01071">
    <property type="entry name" value="rplO_bact"/>
    <property type="match status" value="1"/>
</dbReference>
<evidence type="ECO:0000256" key="3">
    <source>
        <dbReference type="ARBA" id="ARBA00023274"/>
    </source>
</evidence>
<dbReference type="PROSITE" id="PS00475">
    <property type="entry name" value="RIBOSOMAL_L15"/>
    <property type="match status" value="1"/>
</dbReference>